<keyword evidence="1" id="KW-0119">Carbohydrate metabolism</keyword>
<dbReference type="PANTHER" id="PTHR30605:SF0">
    <property type="entry name" value="ANHYDRO-N-ACETYLMURAMIC ACID KINASE"/>
    <property type="match status" value="1"/>
</dbReference>
<sequence length="133" mass="14604">MSLQSEEMNFHDVVRTLEEFTAETILTSLNFIPKGKPIPKLWIVAGGGWKNPVILNTFEEKLALKIPGCNVVTAKALGWNGDALEAQIFAYLAIRSRKGLPLSLPMTTGVPRPLTGGKWVTPFQWRLELAGGS</sequence>
<keyword evidence="3" id="KW-1185">Reference proteome</keyword>
<evidence type="ECO:0000256" key="1">
    <source>
        <dbReference type="ARBA" id="ARBA00023277"/>
    </source>
</evidence>
<dbReference type="Proteomes" id="UP001330434">
    <property type="component" value="Chromosome"/>
</dbReference>
<reference evidence="2 3" key="1">
    <citation type="journal article" date="2024" name="Environ. Microbiol.">
        <title>Novel evolutionary insights on the interactions of the Holosporales (Alphaproteobacteria) with eukaryotic hosts from comparative genomics.</title>
        <authorList>
            <person name="Giovannini M."/>
            <person name="Petroni G."/>
            <person name="Castelli M."/>
        </authorList>
    </citation>
    <scope>NUCLEOTIDE SEQUENCE [LARGE SCALE GENOMIC DNA]</scope>
    <source>
        <strain evidence="2 3">US_Bl 15I1</strain>
    </source>
</reference>
<keyword evidence="2" id="KW-0418">Kinase</keyword>
<dbReference type="RefSeq" id="WP_331255508.1">
    <property type="nucleotide sequence ID" value="NZ_CP133270.1"/>
</dbReference>
<dbReference type="GO" id="GO:0016301">
    <property type="term" value="F:kinase activity"/>
    <property type="evidence" value="ECO:0007669"/>
    <property type="project" value="UniProtKB-KW"/>
</dbReference>
<organism evidence="2 3">
    <name type="scientific">Candidatus Bealeia paramacronuclearis</name>
    <dbReference type="NCBI Taxonomy" id="1921001"/>
    <lineage>
        <taxon>Bacteria</taxon>
        <taxon>Pseudomonadati</taxon>
        <taxon>Pseudomonadota</taxon>
        <taxon>Alphaproteobacteria</taxon>
        <taxon>Holosporales</taxon>
        <taxon>Holosporaceae</taxon>
        <taxon>Candidatus Bealeia</taxon>
    </lineage>
</organism>
<accession>A0ABZ2C5D4</accession>
<dbReference type="PANTHER" id="PTHR30605">
    <property type="entry name" value="ANHYDRO-N-ACETYLMURAMIC ACID KINASE"/>
    <property type="match status" value="1"/>
</dbReference>
<evidence type="ECO:0000313" key="2">
    <source>
        <dbReference type="EMBL" id="WVX66662.1"/>
    </source>
</evidence>
<dbReference type="Gene3D" id="3.30.420.40">
    <property type="match status" value="1"/>
</dbReference>
<evidence type="ECO:0000313" key="3">
    <source>
        <dbReference type="Proteomes" id="UP001330434"/>
    </source>
</evidence>
<name>A0ABZ2C5D4_9PROT</name>
<keyword evidence="2" id="KW-0808">Transferase</keyword>
<proteinExistence type="predicted"/>
<dbReference type="EMBL" id="CP133270">
    <property type="protein sequence ID" value="WVX66662.1"/>
    <property type="molecule type" value="Genomic_DNA"/>
</dbReference>
<dbReference type="InterPro" id="IPR043129">
    <property type="entry name" value="ATPase_NBD"/>
</dbReference>
<dbReference type="Pfam" id="PF03702">
    <property type="entry name" value="AnmK"/>
    <property type="match status" value="1"/>
</dbReference>
<dbReference type="SUPFAM" id="SSF53067">
    <property type="entry name" value="Actin-like ATPase domain"/>
    <property type="match status" value="1"/>
</dbReference>
<dbReference type="InterPro" id="IPR005338">
    <property type="entry name" value="Anhydro_N_Ac-Mur_kinase"/>
</dbReference>
<protein>
    <submittedName>
        <fullName evidence="2">Anhydro-N-acetylmuramic acid kinase</fullName>
    </submittedName>
</protein>
<gene>
    <name evidence="2" type="ORF">Bealeia1_00844</name>
</gene>